<accession>A0A7D5STC8</accession>
<feature type="transmembrane region" description="Helical" evidence="2">
    <location>
        <begin position="12"/>
        <end position="33"/>
    </location>
</feature>
<feature type="region of interest" description="Disordered" evidence="1">
    <location>
        <begin position="51"/>
        <end position="103"/>
    </location>
</feature>
<keyword evidence="2" id="KW-0472">Membrane</keyword>
<dbReference type="Proteomes" id="UP000021315">
    <property type="component" value="Unassembled WGS sequence"/>
</dbReference>
<organism evidence="3 5">
    <name type="scientific">Candidatus Accumulibacter cognatus</name>
    <dbReference type="NCBI Taxonomy" id="2954383"/>
    <lineage>
        <taxon>Bacteria</taxon>
        <taxon>Pseudomonadati</taxon>
        <taxon>Pseudomonadota</taxon>
        <taxon>Betaproteobacteria</taxon>
        <taxon>Candidatus Accumulibacter</taxon>
    </lineage>
</organism>
<sequence length="103" mass="11075">MDLLEMARIPDAMMMFWFLIVMLAAAWGIVGHLQENLAKMPRPAPAQIVLPSVPTGAPALPQLNSADDDAVKHASADGDSRPLDKASSTETPRQGDQCFGKCE</sequence>
<dbReference type="EMBL" id="CP058708">
    <property type="protein sequence ID" value="QLH51641.1"/>
    <property type="molecule type" value="Genomic_DNA"/>
</dbReference>
<evidence type="ECO:0000313" key="6">
    <source>
        <dbReference type="Proteomes" id="UP000509684"/>
    </source>
</evidence>
<dbReference type="KEGG" id="acog:HWD57_18950"/>
<accession>A0A080MC80</accession>
<reference evidence="3 5" key="1">
    <citation type="submission" date="2014-02" db="EMBL/GenBank/DDBJ databases">
        <title>Expanding our view of genomic diversity in Candidatus Accumulibacter clades.</title>
        <authorList>
            <person name="Skennerton C.T."/>
            <person name="Barr J.J."/>
            <person name="Slater F.R."/>
            <person name="Bond P.L."/>
            <person name="Tyson G.W."/>
        </authorList>
    </citation>
    <scope>NUCLEOTIDE SEQUENCE [LARGE SCALE GENOMIC DNA]</scope>
    <source>
        <strain evidence="5">SK-02</strain>
    </source>
</reference>
<reference evidence="4" key="3">
    <citation type="submission" date="2020-06" db="EMBL/GenBank/DDBJ databases">
        <authorList>
            <person name="Arumugam K."/>
            <person name="Besarab I."/>
            <person name="Haryono M."/>
            <person name="Bagci C."/>
            <person name="Beier S."/>
            <person name="Buchfink B."/>
            <person name="Gorska A."/>
            <person name="Qiu G."/>
            <person name="Huson D.H."/>
            <person name="Williams R.B."/>
        </authorList>
    </citation>
    <scope>NUCLEOTIDE SEQUENCE</scope>
    <source>
        <strain evidence="4">SSA1</strain>
    </source>
</reference>
<dbReference type="AlphaFoldDB" id="A0A080MC80"/>
<name>A0A080MC80_9PROT</name>
<keyword evidence="2" id="KW-1133">Transmembrane helix</keyword>
<evidence type="ECO:0000313" key="5">
    <source>
        <dbReference type="Proteomes" id="UP000021315"/>
    </source>
</evidence>
<keyword evidence="2" id="KW-0812">Transmembrane</keyword>
<evidence type="ECO:0000256" key="1">
    <source>
        <dbReference type="SAM" id="MobiDB-lite"/>
    </source>
</evidence>
<dbReference type="EMBL" id="JDST02000131">
    <property type="protein sequence ID" value="KFB74774.1"/>
    <property type="molecule type" value="Genomic_DNA"/>
</dbReference>
<reference evidence="4 6" key="2">
    <citation type="journal article" date="2019" name="Microbiome">
        <title>Annotated bacterial chromosomes from frame-shift-corrected long-read metagenomic data.</title>
        <authorList>
            <person name="Arumugam K."/>
            <person name="Bagci C."/>
            <person name="Bessarab I."/>
            <person name="Beier S."/>
            <person name="Buchfink B."/>
            <person name="Gorska A."/>
            <person name="Qiu G."/>
            <person name="Huson D.H."/>
            <person name="Williams R.B.H."/>
        </authorList>
    </citation>
    <scope>NUCLEOTIDE SEQUENCE [LARGE SCALE GENOMIC DNA]</scope>
    <source>
        <strain evidence="4">SSA1</strain>
    </source>
</reference>
<evidence type="ECO:0000256" key="2">
    <source>
        <dbReference type="SAM" id="Phobius"/>
    </source>
</evidence>
<gene>
    <name evidence="3" type="ORF">AW06_004274</name>
    <name evidence="4" type="ORF">HWD57_18950</name>
</gene>
<proteinExistence type="predicted"/>
<dbReference type="Proteomes" id="UP000509684">
    <property type="component" value="Chromosome"/>
</dbReference>
<protein>
    <submittedName>
        <fullName evidence="3">Uncharacterized protein</fullName>
    </submittedName>
</protein>
<evidence type="ECO:0000313" key="3">
    <source>
        <dbReference type="EMBL" id="KFB74774.1"/>
    </source>
</evidence>
<dbReference type="RefSeq" id="WP_034953568.1">
    <property type="nucleotide sequence ID" value="NZ_JDST02000131.1"/>
</dbReference>
<keyword evidence="5" id="KW-1185">Reference proteome</keyword>
<feature type="compositionally biased region" description="Basic and acidic residues" evidence="1">
    <location>
        <begin position="69"/>
        <end position="84"/>
    </location>
</feature>
<evidence type="ECO:0000313" key="4">
    <source>
        <dbReference type="EMBL" id="QLH51641.1"/>
    </source>
</evidence>